<dbReference type="InterPro" id="IPR013785">
    <property type="entry name" value="Aldolase_TIM"/>
</dbReference>
<dbReference type="PANTHER" id="PTHR42907:SF1">
    <property type="entry name" value="FMN-LINKED OXIDOREDUCTASES SUPERFAMILY PROTEIN"/>
    <property type="match status" value="1"/>
</dbReference>
<dbReference type="Pfam" id="PF01207">
    <property type="entry name" value="Dus"/>
    <property type="match status" value="1"/>
</dbReference>
<protein>
    <recommendedName>
        <fullName evidence="4">DUS-like FMN-binding domain-containing protein</fullName>
    </recommendedName>
</protein>
<dbReference type="PANTHER" id="PTHR42907">
    <property type="entry name" value="FMN-LINKED OXIDOREDUCTASES SUPERFAMILY PROTEIN"/>
    <property type="match status" value="1"/>
</dbReference>
<evidence type="ECO:0000256" key="1">
    <source>
        <dbReference type="ARBA" id="ARBA00022555"/>
    </source>
</evidence>
<dbReference type="AlphaFoldDB" id="A0A813GBE0"/>
<feature type="domain" description="DUS-like FMN-binding" evidence="4">
    <location>
        <begin position="1"/>
        <end position="248"/>
    </location>
</feature>
<organism evidence="5 6">
    <name type="scientific">Polarella glacialis</name>
    <name type="common">Dinoflagellate</name>
    <dbReference type="NCBI Taxonomy" id="89957"/>
    <lineage>
        <taxon>Eukaryota</taxon>
        <taxon>Sar</taxon>
        <taxon>Alveolata</taxon>
        <taxon>Dinophyceae</taxon>
        <taxon>Suessiales</taxon>
        <taxon>Suessiaceae</taxon>
        <taxon>Polarella</taxon>
    </lineage>
</organism>
<dbReference type="InterPro" id="IPR035587">
    <property type="entry name" value="DUS-like_FMN-bd"/>
</dbReference>
<dbReference type="GO" id="GO:0000049">
    <property type="term" value="F:tRNA binding"/>
    <property type="evidence" value="ECO:0007669"/>
    <property type="project" value="UniProtKB-KW"/>
</dbReference>
<keyword evidence="6" id="KW-1185">Reference proteome</keyword>
<evidence type="ECO:0000256" key="3">
    <source>
        <dbReference type="ARBA" id="ARBA00022884"/>
    </source>
</evidence>
<dbReference type="EMBL" id="CAJNNV010027934">
    <property type="protein sequence ID" value="CAE8622261.1"/>
    <property type="molecule type" value="Genomic_DNA"/>
</dbReference>
<dbReference type="SUPFAM" id="SSF51395">
    <property type="entry name" value="FMN-linked oxidoreductases"/>
    <property type="match status" value="1"/>
</dbReference>
<keyword evidence="2" id="KW-0521">NADP</keyword>
<dbReference type="Proteomes" id="UP000654075">
    <property type="component" value="Unassembled WGS sequence"/>
</dbReference>
<dbReference type="Gene3D" id="3.20.20.70">
    <property type="entry name" value="Aldolase class I"/>
    <property type="match status" value="1"/>
</dbReference>
<proteinExistence type="predicted"/>
<dbReference type="InterPro" id="IPR004653">
    <property type="entry name" value="DusA"/>
</dbReference>
<dbReference type="CDD" id="cd02801">
    <property type="entry name" value="DUS_like_FMN"/>
    <property type="match status" value="1"/>
</dbReference>
<keyword evidence="3" id="KW-0694">RNA-binding</keyword>
<reference evidence="5" key="1">
    <citation type="submission" date="2021-02" db="EMBL/GenBank/DDBJ databases">
        <authorList>
            <person name="Dougan E. K."/>
            <person name="Rhodes N."/>
            <person name="Thang M."/>
            <person name="Chan C."/>
        </authorList>
    </citation>
    <scope>NUCLEOTIDE SEQUENCE</scope>
</reference>
<accession>A0A813GBE0</accession>
<evidence type="ECO:0000313" key="5">
    <source>
        <dbReference type="EMBL" id="CAE8622261.1"/>
    </source>
</evidence>
<evidence type="ECO:0000313" key="6">
    <source>
        <dbReference type="Proteomes" id="UP000654075"/>
    </source>
</evidence>
<keyword evidence="1" id="KW-0820">tRNA-binding</keyword>
<evidence type="ECO:0000256" key="2">
    <source>
        <dbReference type="ARBA" id="ARBA00022857"/>
    </source>
</evidence>
<sequence length="248" mass="27203">MMGYTDFCFRRLLRLISPKLVLWTEMVNAYELVYKAREGDLESVRRMLRLSDPSAEPPTVLQLGGSTPEILAEAVQLALPFGYSEINLNCGCPGSDAQKGTITEPCGAAMMKDASVVRECTTAMAKVAASSNVPVSIKCRIGTHNTVKDMQRDGDVYETLLDFVDSVASAGHVKRFHVHARSAVLADLGVEGNREVPPLRHDFVLRLRNDRPELELTLNGGIKSLAEAQSHLDHGLDVMVGRWAIDDP</sequence>
<gene>
    <name evidence="5" type="ORF">PGLA1383_LOCUS39725</name>
</gene>
<evidence type="ECO:0000259" key="4">
    <source>
        <dbReference type="Pfam" id="PF01207"/>
    </source>
</evidence>
<comment type="caution">
    <text evidence="5">The sequence shown here is derived from an EMBL/GenBank/DDBJ whole genome shotgun (WGS) entry which is preliminary data.</text>
</comment>
<dbReference type="GO" id="GO:0017150">
    <property type="term" value="F:tRNA dihydrouridine synthase activity"/>
    <property type="evidence" value="ECO:0007669"/>
    <property type="project" value="InterPro"/>
</dbReference>
<dbReference type="OrthoDB" id="10262250at2759"/>
<name>A0A813GBE0_POLGL</name>